<feature type="domain" description="Ig-like" evidence="5">
    <location>
        <begin position="389"/>
        <end position="475"/>
    </location>
</feature>
<keyword evidence="3" id="KW-0393">Immunoglobulin domain</keyword>
<proteinExistence type="predicted"/>
<dbReference type="InterPro" id="IPR003961">
    <property type="entry name" value="FN3_dom"/>
</dbReference>
<dbReference type="PROSITE" id="PS50835">
    <property type="entry name" value="IG_LIKE"/>
    <property type="match status" value="4"/>
</dbReference>
<dbReference type="SMART" id="SM00060">
    <property type="entry name" value="FN3"/>
    <property type="match status" value="2"/>
</dbReference>
<dbReference type="InterPro" id="IPR003598">
    <property type="entry name" value="Ig_sub2"/>
</dbReference>
<sequence>MGTIVQTVNDLFSIIMGEGMRRSACSRGATDKLYGALNPPILKRVNRDEGGSSTIHDSEPVGRVTVQNVTMVDVGGNECDNTVTGRNQFVYLVFVHLLLIGLNGTNAQNRAPRIKEHPSNTVSGRSEPATLRCVVEGRPKPTVQWFKDGLPLPPAEDGHRVLLEDGLLFLRVNRGKKESDEGVYWCVARNIAGEAASQNASLNVAVLRDDFRVEPRDVQVAAGEPALLECIPPRGVPEPSVHWLKDGQLYDIEVNGRVKITETGSLKILETLPNDSGLFRCVASNIAGDRQSRAAALIVLRRPHFVVKPSNVTALVGQNVEFNCQAYDNSVKVTWVKEDGVLPSHATIIRGLLRLEQVSASDAGVYSCRAESHTGSSVTTASLTVYSLPHFTQIPSNLTAWEGDVVSIPCEAKGLPTPTTFWILEGIEDSLLFPECTKSNSSLLYLDGAKVEHSGRVICVALNAAGSVMQEAYLNVLKKTNSPSKVHSTDKKFGHNRDHDGRMTEYEFIQARKYLQQNVLVLKRVETLSSTSVKVVWDVVTDYNEYLEGVKIWYNGTSLNWRNRTEEPVLLIPYHRDGCSNGSLIDVDNSGSSSYVLSGLLPYTQYDIFLMPYYKMLLGKPSNSMTGYTDEDVPSAPPLSVTAGVINATSAWIRWEPPPVHTWNGELTGYLIEIRSGGTGGRVVGQMSLGPRTRAAAASSLRAGQYSARAAATTRKGHGAYSTPVIIDMMYMHSQRHYVQTEPPNDATIPHLLQETWLLALALTLFSVIVIGIVSIYYIKRRNNIQRKKSNGQSIVTAQQCLLNKDTIWLRDRPIFAPPDSTLDVGSCHQSLLQGGQSPNILNIEPEYCLPQNSIQGLDASSVDRIKRGPPEPYASSAIYTELNFKDNTDIGDARSCTERRSHNNSIVRSCNGSIQYSNGECSTCCHSTSSRSTKDYRELRHENQNELVVEDDNASYHTNRSGSKSQDKAKVCPTTDLEYDYPQWHWLGRENSFKIPIQQLRSERACQINLNDILPPPYESPENKSQMK</sequence>
<dbReference type="CDD" id="cd00063">
    <property type="entry name" value="FN3"/>
    <property type="match status" value="2"/>
</dbReference>
<dbReference type="InterPro" id="IPR036179">
    <property type="entry name" value="Ig-like_dom_sf"/>
</dbReference>
<protein>
    <submittedName>
        <fullName evidence="7">(African queen) hypothetical protein</fullName>
    </submittedName>
</protein>
<dbReference type="GO" id="GO:0030424">
    <property type="term" value="C:axon"/>
    <property type="evidence" value="ECO:0007669"/>
    <property type="project" value="TreeGrafter"/>
</dbReference>
<dbReference type="FunFam" id="2.60.40.10:FF:000189">
    <property type="entry name" value="Neogenin isoform 3"/>
    <property type="match status" value="1"/>
</dbReference>
<reference evidence="7" key="1">
    <citation type="submission" date="2021-09" db="EMBL/GenBank/DDBJ databases">
        <authorList>
            <person name="Martin H S."/>
        </authorList>
    </citation>
    <scope>NUCLEOTIDE SEQUENCE</scope>
</reference>
<dbReference type="InterPro" id="IPR013783">
    <property type="entry name" value="Ig-like_fold"/>
</dbReference>
<dbReference type="Pfam" id="PF07679">
    <property type="entry name" value="I-set"/>
    <property type="match status" value="3"/>
</dbReference>
<dbReference type="Pfam" id="PF00041">
    <property type="entry name" value="fn3"/>
    <property type="match status" value="1"/>
</dbReference>
<evidence type="ECO:0000259" key="6">
    <source>
        <dbReference type="PROSITE" id="PS50853"/>
    </source>
</evidence>
<organism evidence="7 8">
    <name type="scientific">Danaus chrysippus</name>
    <name type="common">African queen</name>
    <dbReference type="NCBI Taxonomy" id="151541"/>
    <lineage>
        <taxon>Eukaryota</taxon>
        <taxon>Metazoa</taxon>
        <taxon>Ecdysozoa</taxon>
        <taxon>Arthropoda</taxon>
        <taxon>Hexapoda</taxon>
        <taxon>Insecta</taxon>
        <taxon>Pterygota</taxon>
        <taxon>Neoptera</taxon>
        <taxon>Endopterygota</taxon>
        <taxon>Lepidoptera</taxon>
        <taxon>Glossata</taxon>
        <taxon>Ditrysia</taxon>
        <taxon>Papilionoidea</taxon>
        <taxon>Nymphalidae</taxon>
        <taxon>Danainae</taxon>
        <taxon>Danaini</taxon>
        <taxon>Danaina</taxon>
        <taxon>Danaus</taxon>
        <taxon>Anosia</taxon>
    </lineage>
</organism>
<gene>
    <name evidence="7" type="ORF">DCHRY22_LOCUS13327</name>
</gene>
<dbReference type="InterPro" id="IPR036116">
    <property type="entry name" value="FN3_sf"/>
</dbReference>
<feature type="domain" description="Ig-like" evidence="5">
    <location>
        <begin position="209"/>
        <end position="298"/>
    </location>
</feature>
<dbReference type="InterPro" id="IPR007110">
    <property type="entry name" value="Ig-like_dom"/>
</dbReference>
<evidence type="ECO:0000256" key="2">
    <source>
        <dbReference type="ARBA" id="ARBA00023157"/>
    </source>
</evidence>
<dbReference type="AlphaFoldDB" id="A0A8J2W948"/>
<keyword evidence="1" id="KW-0677">Repeat</keyword>
<dbReference type="GO" id="GO:0007411">
    <property type="term" value="P:axon guidance"/>
    <property type="evidence" value="ECO:0007669"/>
    <property type="project" value="TreeGrafter"/>
</dbReference>
<dbReference type="InterPro" id="IPR013098">
    <property type="entry name" value="Ig_I-set"/>
</dbReference>
<dbReference type="OrthoDB" id="428111at2759"/>
<dbReference type="GO" id="GO:0005886">
    <property type="term" value="C:plasma membrane"/>
    <property type="evidence" value="ECO:0007669"/>
    <property type="project" value="TreeGrafter"/>
</dbReference>
<accession>A0A8J2W948</accession>
<comment type="caution">
    <text evidence="7">The sequence shown here is derived from an EMBL/GenBank/DDBJ whole genome shotgun (WGS) entry which is preliminary data.</text>
</comment>
<dbReference type="InterPro" id="IPR003599">
    <property type="entry name" value="Ig_sub"/>
</dbReference>
<feature type="domain" description="Ig-like" evidence="5">
    <location>
        <begin position="112"/>
        <end position="203"/>
    </location>
</feature>
<dbReference type="Pfam" id="PF13927">
    <property type="entry name" value="Ig_3"/>
    <property type="match status" value="1"/>
</dbReference>
<evidence type="ECO:0000256" key="3">
    <source>
        <dbReference type="ARBA" id="ARBA00023319"/>
    </source>
</evidence>
<dbReference type="SUPFAM" id="SSF48726">
    <property type="entry name" value="Immunoglobulin"/>
    <property type="match status" value="4"/>
</dbReference>
<dbReference type="GO" id="GO:0098632">
    <property type="term" value="F:cell-cell adhesion mediator activity"/>
    <property type="evidence" value="ECO:0007669"/>
    <property type="project" value="TreeGrafter"/>
</dbReference>
<evidence type="ECO:0000256" key="1">
    <source>
        <dbReference type="ARBA" id="ARBA00022737"/>
    </source>
</evidence>
<dbReference type="Proteomes" id="UP000789524">
    <property type="component" value="Unassembled WGS sequence"/>
</dbReference>
<dbReference type="PROSITE" id="PS50853">
    <property type="entry name" value="FN3"/>
    <property type="match status" value="2"/>
</dbReference>
<dbReference type="SMART" id="SM00409">
    <property type="entry name" value="IG"/>
    <property type="match status" value="4"/>
</dbReference>
<evidence type="ECO:0000313" key="8">
    <source>
        <dbReference type="Proteomes" id="UP000789524"/>
    </source>
</evidence>
<feature type="transmembrane region" description="Helical" evidence="4">
    <location>
        <begin position="757"/>
        <end position="779"/>
    </location>
</feature>
<keyword evidence="4" id="KW-1133">Transmembrane helix</keyword>
<name>A0A8J2W948_9NEOP</name>
<evidence type="ECO:0000259" key="5">
    <source>
        <dbReference type="PROSITE" id="PS50835"/>
    </source>
</evidence>
<evidence type="ECO:0000313" key="7">
    <source>
        <dbReference type="EMBL" id="CAG9579757.1"/>
    </source>
</evidence>
<dbReference type="GO" id="GO:0070593">
    <property type="term" value="P:dendrite self-avoidance"/>
    <property type="evidence" value="ECO:0007669"/>
    <property type="project" value="TreeGrafter"/>
</dbReference>
<dbReference type="EMBL" id="CAKASE010000079">
    <property type="protein sequence ID" value="CAG9579757.1"/>
    <property type="molecule type" value="Genomic_DNA"/>
</dbReference>
<dbReference type="SMART" id="SM00408">
    <property type="entry name" value="IGc2"/>
    <property type="match status" value="4"/>
</dbReference>
<keyword evidence="2" id="KW-1015">Disulfide bond</keyword>
<keyword evidence="4" id="KW-0472">Membrane</keyword>
<evidence type="ECO:0000256" key="4">
    <source>
        <dbReference type="SAM" id="Phobius"/>
    </source>
</evidence>
<dbReference type="SUPFAM" id="SSF49265">
    <property type="entry name" value="Fibronectin type III"/>
    <property type="match status" value="1"/>
</dbReference>
<keyword evidence="4" id="KW-0812">Transmembrane</keyword>
<feature type="domain" description="Ig-like" evidence="5">
    <location>
        <begin position="303"/>
        <end position="384"/>
    </location>
</feature>
<dbReference type="PANTHER" id="PTHR10075">
    <property type="entry name" value="BASIGIN RELATED"/>
    <property type="match status" value="1"/>
</dbReference>
<feature type="domain" description="Fibronectin type-III" evidence="6">
    <location>
        <begin position="637"/>
        <end position="732"/>
    </location>
</feature>
<feature type="domain" description="Fibronectin type-III" evidence="6">
    <location>
        <begin position="518"/>
        <end position="632"/>
    </location>
</feature>
<dbReference type="PANTHER" id="PTHR10075:SF100">
    <property type="entry name" value="FASCICLIN-2"/>
    <property type="match status" value="1"/>
</dbReference>
<keyword evidence="8" id="KW-1185">Reference proteome</keyword>
<dbReference type="Gene3D" id="2.60.40.10">
    <property type="entry name" value="Immunoglobulins"/>
    <property type="match status" value="6"/>
</dbReference>
<dbReference type="GO" id="GO:0007156">
    <property type="term" value="P:homophilic cell adhesion via plasma membrane adhesion molecules"/>
    <property type="evidence" value="ECO:0007669"/>
    <property type="project" value="TreeGrafter"/>
</dbReference>